<proteinExistence type="predicted"/>
<dbReference type="EMBL" id="BPLR01008862">
    <property type="protein sequence ID" value="GIY27836.1"/>
    <property type="molecule type" value="Genomic_DNA"/>
</dbReference>
<name>A0AAV4S5J5_CAEEX</name>
<comment type="caution">
    <text evidence="1">The sequence shown here is derived from an EMBL/GenBank/DDBJ whole genome shotgun (WGS) entry which is preliminary data.</text>
</comment>
<organism evidence="1 2">
    <name type="scientific">Caerostris extrusa</name>
    <name type="common">Bark spider</name>
    <name type="synonym">Caerostris bankana</name>
    <dbReference type="NCBI Taxonomy" id="172846"/>
    <lineage>
        <taxon>Eukaryota</taxon>
        <taxon>Metazoa</taxon>
        <taxon>Ecdysozoa</taxon>
        <taxon>Arthropoda</taxon>
        <taxon>Chelicerata</taxon>
        <taxon>Arachnida</taxon>
        <taxon>Araneae</taxon>
        <taxon>Araneomorphae</taxon>
        <taxon>Entelegynae</taxon>
        <taxon>Araneoidea</taxon>
        <taxon>Araneidae</taxon>
        <taxon>Caerostris</taxon>
    </lineage>
</organism>
<dbReference type="Proteomes" id="UP001054945">
    <property type="component" value="Unassembled WGS sequence"/>
</dbReference>
<gene>
    <name evidence="1" type="ORF">CEXT_754011</name>
</gene>
<accession>A0AAV4S5J5</accession>
<reference evidence="1 2" key="1">
    <citation type="submission" date="2021-06" db="EMBL/GenBank/DDBJ databases">
        <title>Caerostris extrusa draft genome.</title>
        <authorList>
            <person name="Kono N."/>
            <person name="Arakawa K."/>
        </authorList>
    </citation>
    <scope>NUCLEOTIDE SEQUENCE [LARGE SCALE GENOMIC DNA]</scope>
</reference>
<keyword evidence="2" id="KW-1185">Reference proteome</keyword>
<evidence type="ECO:0000313" key="1">
    <source>
        <dbReference type="EMBL" id="GIY27836.1"/>
    </source>
</evidence>
<dbReference type="AlphaFoldDB" id="A0AAV4S5J5"/>
<sequence>MSSSTTEYIAQRYYSLLDYDIDYDSLSWSLFPSKKKYPLIYVSCYLLSHLQILNDPEWSVNKCPMHYERRRPGSGDMSRVSIDVILKKDS</sequence>
<evidence type="ECO:0000313" key="2">
    <source>
        <dbReference type="Proteomes" id="UP001054945"/>
    </source>
</evidence>
<protein>
    <submittedName>
        <fullName evidence="1">Uncharacterized protein</fullName>
    </submittedName>
</protein>